<gene>
    <name evidence="3 4" type="primary">LOC121402182</name>
</gene>
<dbReference type="RefSeq" id="XP_041444405.1">
    <property type="nucleotide sequence ID" value="XM_041588471.1"/>
</dbReference>
<evidence type="ECO:0000313" key="2">
    <source>
        <dbReference type="Proteomes" id="UP000186698"/>
    </source>
</evidence>
<feature type="compositionally biased region" description="Polar residues" evidence="1">
    <location>
        <begin position="370"/>
        <end position="381"/>
    </location>
</feature>
<feature type="compositionally biased region" description="Pro residues" evidence="1">
    <location>
        <begin position="505"/>
        <end position="514"/>
    </location>
</feature>
<feature type="compositionally biased region" description="Low complexity" evidence="1">
    <location>
        <begin position="282"/>
        <end position="302"/>
    </location>
</feature>
<evidence type="ECO:0000313" key="3">
    <source>
        <dbReference type="RefSeq" id="XP_041444405.1"/>
    </source>
</evidence>
<dbReference type="RefSeq" id="XP_041444406.1">
    <property type="nucleotide sequence ID" value="XM_041588472.1"/>
</dbReference>
<protein>
    <submittedName>
        <fullName evidence="3 4">Serine/arginine repetitive matrix protein 2-like isoform X2</fullName>
    </submittedName>
</protein>
<feature type="compositionally biased region" description="Polar residues" evidence="1">
    <location>
        <begin position="334"/>
        <end position="347"/>
    </location>
</feature>
<evidence type="ECO:0000313" key="4">
    <source>
        <dbReference type="RefSeq" id="XP_041444406.1"/>
    </source>
</evidence>
<feature type="compositionally biased region" description="Polar residues" evidence="1">
    <location>
        <begin position="18"/>
        <end position="31"/>
    </location>
</feature>
<proteinExistence type="predicted"/>
<feature type="region of interest" description="Disordered" evidence="1">
    <location>
        <begin position="15"/>
        <end position="263"/>
    </location>
</feature>
<evidence type="ECO:0000256" key="1">
    <source>
        <dbReference type="SAM" id="MobiDB-lite"/>
    </source>
</evidence>
<feature type="compositionally biased region" description="Basic residues" evidence="1">
    <location>
        <begin position="303"/>
        <end position="312"/>
    </location>
</feature>
<dbReference type="SUPFAM" id="SSF52266">
    <property type="entry name" value="SGNH hydrolase"/>
    <property type="match status" value="1"/>
</dbReference>
<dbReference type="CDD" id="cd00229">
    <property type="entry name" value="SGNH_hydrolase"/>
    <property type="match status" value="1"/>
</dbReference>
<reference evidence="2" key="1">
    <citation type="submission" date="2024-06" db="UniProtKB">
        <authorList>
            <consortium name="RefSeq"/>
        </authorList>
    </citation>
    <scope>NUCLEOTIDE SEQUENCE [LARGE SCALE GENOMIC DNA]</scope>
    <source>
        <strain evidence="2 3">J_2021</strain>
        <tissue evidence="3">Erythrocytes</tissue>
    </source>
</reference>
<sequence>MEGNQELADLVRRFRDAASQQDPGWLQQQLNDLLGRGETAPPATRPTRRTRPPARLSSPATGGLRSRARRISASPHKGGQTIRSTVTAARSTPTAANTRRRGPGSRQVNKPADHVTQAAVRGRRGRKPAPPAAASASVTEDRQRAVSPSSPPGTSTGPSIKRVCALSQHAPSAVEGGGRGKEPAPQTAAARAEQRVGLSSSPHSQVITGPGIVEGWDSPQHRAGGRRGEKHAQKTAAAAAVRDDQHGELSPSPLPGATTADIHSSPREPVLMEAERGVQSIPCSPTHSTPSLTCSTPSPSTSARRRLSRVRPRTSPPVRNTDFTRPGRPAYMSTAGQAQGGRVSTAQIHHRESGERRVDTPTGRRGWRQEPTSASRSTVRGTRQGRDPITPTMERSPAPRNRSRSRSRDNSRRVRREHSHSSVRSSRRDVTAHAYSQEARVSRWERSSRSPSRSYSHREGHSCCHFSRRNSPRMSEREASQARSVTSKDGTRRRRSTSHDRVPPGTIPKQPPPKSNRMSSSLTAQGAATASGPGVGAFSGGSAGSSTTAMPISTAALAAGERRLLELVKASLAKATWTAYGGKTMVWLLGHSFISRARRRAAVLKGNALQLGFPEDRIAVKWFGFPGLQWSGVWPALVRLAKVEHRPDILVIHVGGNDLGLVAQRDLVIMMKQDVDRIRSLFPGIILVWSEITPRLVWRFARDIQAIERSRGKVNKLLSIFIRKSGGIVVRHRGLEDKTKGCFSTDGVHLSDIGMALFTFAIAEGIERALEFCLAVRGALKVSSARAGGGIMESRNQ</sequence>
<dbReference type="AlphaFoldDB" id="A0A8J1MSH8"/>
<organism evidence="2 4">
    <name type="scientific">Xenopus laevis</name>
    <name type="common">African clawed frog</name>
    <dbReference type="NCBI Taxonomy" id="8355"/>
    <lineage>
        <taxon>Eukaryota</taxon>
        <taxon>Metazoa</taxon>
        <taxon>Chordata</taxon>
        <taxon>Craniata</taxon>
        <taxon>Vertebrata</taxon>
        <taxon>Euteleostomi</taxon>
        <taxon>Amphibia</taxon>
        <taxon>Batrachia</taxon>
        <taxon>Anura</taxon>
        <taxon>Pipoidea</taxon>
        <taxon>Pipidae</taxon>
        <taxon>Xenopodinae</taxon>
        <taxon>Xenopus</taxon>
        <taxon>Xenopus</taxon>
    </lineage>
</organism>
<dbReference type="Proteomes" id="UP000186698">
    <property type="component" value="Chromosome 3S"/>
</dbReference>
<feature type="compositionally biased region" description="Polar residues" evidence="1">
    <location>
        <begin position="197"/>
        <end position="207"/>
    </location>
</feature>
<name>A0A8J1MSH8_XENLA</name>
<dbReference type="GeneID" id="121402182"/>
<accession>A0A8J1MSH8</accession>
<feature type="compositionally biased region" description="Polar residues" evidence="1">
    <location>
        <begin position="81"/>
        <end position="97"/>
    </location>
</feature>
<feature type="compositionally biased region" description="Polar residues" evidence="1">
    <location>
        <begin position="516"/>
        <end position="528"/>
    </location>
</feature>
<reference evidence="4" key="2">
    <citation type="submission" date="2025-04" db="UniProtKB">
        <authorList>
            <consortium name="RefSeq"/>
        </authorList>
    </citation>
    <scope>IDENTIFICATION</scope>
    <source>
        <strain evidence="4">J_2021</strain>
        <tissue evidence="4">Erythrocytes</tissue>
    </source>
</reference>
<dbReference type="InterPro" id="IPR036514">
    <property type="entry name" value="SGNH_hydro_sf"/>
</dbReference>
<feature type="region of interest" description="Disordered" evidence="1">
    <location>
        <begin position="277"/>
        <end position="533"/>
    </location>
</feature>
<keyword evidence="2" id="KW-1185">Reference proteome</keyword>
<dbReference type="Gene3D" id="3.40.50.1110">
    <property type="entry name" value="SGNH hydrolase"/>
    <property type="match status" value="1"/>
</dbReference>
<feature type="compositionally biased region" description="Basic and acidic residues" evidence="1">
    <location>
        <begin position="349"/>
        <end position="359"/>
    </location>
</feature>